<sequence>MSKQAISLSYLYGGKWIGFSDQTKSTMDCLKIKTSSNESFYLQYRTWNKGMNGYYPYVKSTENDYAGSSGKPIQQLQIQAYRNDGTKLVSGVVVMYRAFVENKWLPWVSNADPEWMDSVQSKYNLGGTLDTSSSYAGISGKNISGIEIRVYKESSLGNYSGGESNPSLSYMVGNESNWKSFSKSTLSSRIDGIKIQTGSNKDYYLTYRTWNEGQSSYYPAVNSTENDYAGSPGKAIQRLSINVYRNNGTELTSGIIVMYRVYTDSRWLPWVSNADPEWMRNVKTKYSLNGTLDTGSSYAGIDGKNIGGVEIRIFEEDSLNAGSGSFVGSEELITTQYMANSTSNWKSFNHKVMASPIDGIKIQTNSNSDFYLRYKTWNEGQSYYYPEVTSLENDYAGYPNKPIQGLSISAYSKDGTKLTASVVVMYRAYVDGRWLPWVSNADPEWMQDVQENYNLGGTLDVSSSYAGIIGRNISGIEIYVFKGKSISSSIGNLSGGKVNSTLSYIDEDSNWHSFTSMASSVHINGIKIKTDKSKPYYLLYRTWNEGKSYYYPFVKSTENDYAGYPGGIVQLLNIQVYSKDDVKLTSGVVVMYRVHVDGNWLPWVSNADPKWMRSVQSKYNLDGTLDTGCSYAGIDGKNINGVEIHIYEENEIYTKPQTPIGNSKIIQAPFISQLGKYPTGCESVTTVMALNHAGINISVDTFIDNYLNRSGTPFDPNISFGGNPRSTSGYGCYAPVIKKALDKVLSGQKYTAKQLYGVSLKNLCSNYIDKGIPVILWATMYMNTPYISSTWTYNGKTINWIAPEHCLLLIGYDSTHYIFNDPLTSQSQTYYSKSSVETAYKGLNLQAIVLEKKDTVTPTPTPAPVYKYGAVKNPETKEIYPIMLYENGKTYIQPAYQYENKPDEKKPTRLQKNTFDVAKFISGLEFDDSMVEAQNHPAIGNFSAILIGGITSFANSWETLYMDVEYYKVSSTGQKQAVIRCGESKYCNFFNNLISLKNQSMRALYGRWSGANMYSAQVWESTVNDFAKGQYAKFKGIIPNDSYKYDIEFTFDERRKEDKYVSQIFCGKDGKMYEYATIYDSEKIEIVVKDFWGTEIDRINILPQINPVSELPQDKAAFFEFVKA</sequence>
<proteinExistence type="predicted"/>
<dbReference type="RefSeq" id="WP_186934435.1">
    <property type="nucleotide sequence ID" value="NZ_JACOPS010000001.1"/>
</dbReference>
<gene>
    <name evidence="2" type="ORF">H8R91_00385</name>
</gene>
<dbReference type="EMBL" id="JACOPS010000001">
    <property type="protein sequence ID" value="MBC5727002.1"/>
    <property type="molecule type" value="Genomic_DNA"/>
</dbReference>
<accession>A0ABR7HHL1</accession>
<comment type="caution">
    <text evidence="2">The sequence shown here is derived from an EMBL/GenBank/DDBJ whole genome shotgun (WGS) entry which is preliminary data.</text>
</comment>
<dbReference type="Gene3D" id="3.90.70.10">
    <property type="entry name" value="Cysteine proteinases"/>
    <property type="match status" value="1"/>
</dbReference>
<dbReference type="Proteomes" id="UP000636755">
    <property type="component" value="Unassembled WGS sequence"/>
</dbReference>
<evidence type="ECO:0000313" key="3">
    <source>
        <dbReference type="Proteomes" id="UP000636755"/>
    </source>
</evidence>
<organism evidence="2 3">
    <name type="scientific">Ruminococcus intestinalis</name>
    <dbReference type="NCBI Taxonomy" id="2763066"/>
    <lineage>
        <taxon>Bacteria</taxon>
        <taxon>Bacillati</taxon>
        <taxon>Bacillota</taxon>
        <taxon>Clostridia</taxon>
        <taxon>Eubacteriales</taxon>
        <taxon>Oscillospiraceae</taxon>
        <taxon>Ruminococcus</taxon>
    </lineage>
</organism>
<feature type="domain" description="Peptidase C39-like" evidence="1">
    <location>
        <begin position="667"/>
        <end position="822"/>
    </location>
</feature>
<evidence type="ECO:0000313" key="2">
    <source>
        <dbReference type="EMBL" id="MBC5727002.1"/>
    </source>
</evidence>
<protein>
    <submittedName>
        <fullName evidence="2">C39 family peptidase</fullName>
    </submittedName>
</protein>
<dbReference type="PANTHER" id="PTHR37806:SF1">
    <property type="entry name" value="PEPTIDASE C39-LIKE DOMAIN-CONTAINING PROTEIN"/>
    <property type="match status" value="1"/>
</dbReference>
<keyword evidence="3" id="KW-1185">Reference proteome</keyword>
<dbReference type="Pfam" id="PF13529">
    <property type="entry name" value="Peptidase_C39_2"/>
    <property type="match status" value="1"/>
</dbReference>
<dbReference type="InterPro" id="IPR039564">
    <property type="entry name" value="Peptidase_C39-like"/>
</dbReference>
<name>A0ABR7HHL1_9FIRM</name>
<reference evidence="2 3" key="1">
    <citation type="submission" date="2020-08" db="EMBL/GenBank/DDBJ databases">
        <title>Genome public.</title>
        <authorList>
            <person name="Liu C."/>
            <person name="Sun Q."/>
        </authorList>
    </citation>
    <scope>NUCLEOTIDE SEQUENCE [LARGE SCALE GENOMIC DNA]</scope>
    <source>
        <strain evidence="2 3">NSJ-71</strain>
    </source>
</reference>
<dbReference type="PANTHER" id="PTHR37806">
    <property type="entry name" value="LMO0724 PROTEIN"/>
    <property type="match status" value="1"/>
</dbReference>
<evidence type="ECO:0000259" key="1">
    <source>
        <dbReference type="Pfam" id="PF13529"/>
    </source>
</evidence>